<organism evidence="2 3">
    <name type="scientific">Sporothrix curviconia</name>
    <dbReference type="NCBI Taxonomy" id="1260050"/>
    <lineage>
        <taxon>Eukaryota</taxon>
        <taxon>Fungi</taxon>
        <taxon>Dikarya</taxon>
        <taxon>Ascomycota</taxon>
        <taxon>Pezizomycotina</taxon>
        <taxon>Sordariomycetes</taxon>
        <taxon>Sordariomycetidae</taxon>
        <taxon>Ophiostomatales</taxon>
        <taxon>Ophiostomataceae</taxon>
        <taxon>Sporothrix</taxon>
    </lineage>
</organism>
<sequence>MKRRTLERELHAFEAKLEELLASMGMNEADLDVPEDAGGDGEDEAGEGEDQDDDHDEASGNIGNDASTTTNGGPSGNNGKA</sequence>
<evidence type="ECO:0000313" key="2">
    <source>
        <dbReference type="EMBL" id="CAK7233470.1"/>
    </source>
</evidence>
<dbReference type="Proteomes" id="UP001642405">
    <property type="component" value="Unassembled WGS sequence"/>
</dbReference>
<evidence type="ECO:0000256" key="1">
    <source>
        <dbReference type="SAM" id="MobiDB-lite"/>
    </source>
</evidence>
<feature type="compositionally biased region" description="Low complexity" evidence="1">
    <location>
        <begin position="67"/>
        <end position="81"/>
    </location>
</feature>
<proteinExistence type="predicted"/>
<reference evidence="2 3" key="1">
    <citation type="submission" date="2024-01" db="EMBL/GenBank/DDBJ databases">
        <authorList>
            <person name="Allen C."/>
            <person name="Tagirdzhanova G."/>
        </authorList>
    </citation>
    <scope>NUCLEOTIDE SEQUENCE [LARGE SCALE GENOMIC DNA]</scope>
</reference>
<feature type="region of interest" description="Disordered" evidence="1">
    <location>
        <begin position="25"/>
        <end position="81"/>
    </location>
</feature>
<keyword evidence="3" id="KW-1185">Reference proteome</keyword>
<accession>A0ABP0CN32</accession>
<gene>
    <name evidence="2" type="ORF">SCUCBS95973_008605</name>
</gene>
<feature type="compositionally biased region" description="Acidic residues" evidence="1">
    <location>
        <begin position="29"/>
        <end position="56"/>
    </location>
</feature>
<dbReference type="EMBL" id="CAWUHB010000074">
    <property type="protein sequence ID" value="CAK7233470.1"/>
    <property type="molecule type" value="Genomic_DNA"/>
</dbReference>
<name>A0ABP0CN32_9PEZI</name>
<evidence type="ECO:0000313" key="3">
    <source>
        <dbReference type="Proteomes" id="UP001642405"/>
    </source>
</evidence>
<comment type="caution">
    <text evidence="2">The sequence shown here is derived from an EMBL/GenBank/DDBJ whole genome shotgun (WGS) entry which is preliminary data.</text>
</comment>
<protein>
    <submittedName>
        <fullName evidence="2">Uncharacterized protein</fullName>
    </submittedName>
</protein>